<dbReference type="EMBL" id="CP151501">
    <property type="protein sequence ID" value="WZN58645.1"/>
    <property type="molecule type" value="Genomic_DNA"/>
</dbReference>
<reference evidence="1 2" key="1">
    <citation type="submission" date="2024-03" db="EMBL/GenBank/DDBJ databases">
        <title>Complete genome sequence of the green alga Chloropicon roscoffensis RCC1871.</title>
        <authorList>
            <person name="Lemieux C."/>
            <person name="Pombert J.-F."/>
            <person name="Otis C."/>
            <person name="Turmel M."/>
        </authorList>
    </citation>
    <scope>NUCLEOTIDE SEQUENCE [LARGE SCALE GENOMIC DNA]</scope>
    <source>
        <strain evidence="1 2">RCC1871</strain>
    </source>
</reference>
<gene>
    <name evidence="1" type="ORF">HKI87_01g01690</name>
</gene>
<evidence type="ECO:0000313" key="1">
    <source>
        <dbReference type="EMBL" id="WZN58645.1"/>
    </source>
</evidence>
<name>A0AAX4NWP1_9CHLO</name>
<keyword evidence="2" id="KW-1185">Reference proteome</keyword>
<evidence type="ECO:0000313" key="2">
    <source>
        <dbReference type="Proteomes" id="UP001472866"/>
    </source>
</evidence>
<protein>
    <submittedName>
        <fullName evidence="1">Uncharacterized protein</fullName>
    </submittedName>
</protein>
<dbReference type="Proteomes" id="UP001472866">
    <property type="component" value="Chromosome 01"/>
</dbReference>
<sequence length="159" mass="18291">MCAWVPPGMCLKMNGRTTLRKHHDFDQIFSFGKHEKEITTSNLEEIWQMESRTTVSKSQNKDIEKFWHSAKLDSQVLKKNLCMEDAAANRLLFSTSDSKNALRFEDEARPQLSHYKSNFNKSVLTTPKAVKTLDYGRAEHQAKQNKALGKQSSVCLAYY</sequence>
<dbReference type="AlphaFoldDB" id="A0AAX4NWP1"/>
<proteinExistence type="predicted"/>
<accession>A0AAX4NWP1</accession>
<organism evidence="1 2">
    <name type="scientific">Chloropicon roscoffensis</name>
    <dbReference type="NCBI Taxonomy" id="1461544"/>
    <lineage>
        <taxon>Eukaryota</taxon>
        <taxon>Viridiplantae</taxon>
        <taxon>Chlorophyta</taxon>
        <taxon>Chloropicophyceae</taxon>
        <taxon>Chloropicales</taxon>
        <taxon>Chloropicaceae</taxon>
        <taxon>Chloropicon</taxon>
    </lineage>
</organism>